<dbReference type="AlphaFoldDB" id="A0A8X6UIM6"/>
<gene>
    <name evidence="1" type="ORF">NPIL_578831</name>
</gene>
<protein>
    <submittedName>
        <fullName evidence="1">Uncharacterized protein</fullName>
    </submittedName>
</protein>
<name>A0A8X6UIM6_NEPPI</name>
<keyword evidence="2" id="KW-1185">Reference proteome</keyword>
<reference evidence="1" key="1">
    <citation type="submission" date="2020-08" db="EMBL/GenBank/DDBJ databases">
        <title>Multicomponent nature underlies the extraordinary mechanical properties of spider dragline silk.</title>
        <authorList>
            <person name="Kono N."/>
            <person name="Nakamura H."/>
            <person name="Mori M."/>
            <person name="Yoshida Y."/>
            <person name="Ohtoshi R."/>
            <person name="Malay A.D."/>
            <person name="Moran D.A.P."/>
            <person name="Tomita M."/>
            <person name="Numata K."/>
            <person name="Arakawa K."/>
        </authorList>
    </citation>
    <scope>NUCLEOTIDE SEQUENCE</scope>
</reference>
<sequence length="94" mass="10975">MKLIERLIEEGDTDFGCRIRVTLKSFENVVRLKGKHFPSYVESGLSRKNKRVRKCVVCSLKKTIMDNAFEEKHDLNAKTLYSSVFRKISYCDIL</sequence>
<organism evidence="1 2">
    <name type="scientific">Nephila pilipes</name>
    <name type="common">Giant wood spider</name>
    <name type="synonym">Nephila maculata</name>
    <dbReference type="NCBI Taxonomy" id="299642"/>
    <lineage>
        <taxon>Eukaryota</taxon>
        <taxon>Metazoa</taxon>
        <taxon>Ecdysozoa</taxon>
        <taxon>Arthropoda</taxon>
        <taxon>Chelicerata</taxon>
        <taxon>Arachnida</taxon>
        <taxon>Araneae</taxon>
        <taxon>Araneomorphae</taxon>
        <taxon>Entelegynae</taxon>
        <taxon>Araneoidea</taxon>
        <taxon>Nephilidae</taxon>
        <taxon>Nephila</taxon>
    </lineage>
</organism>
<accession>A0A8X6UIM6</accession>
<evidence type="ECO:0000313" key="1">
    <source>
        <dbReference type="EMBL" id="GFU18714.1"/>
    </source>
</evidence>
<dbReference type="EMBL" id="BMAW01080242">
    <property type="protein sequence ID" value="GFU18714.1"/>
    <property type="molecule type" value="Genomic_DNA"/>
</dbReference>
<proteinExistence type="predicted"/>
<comment type="caution">
    <text evidence="1">The sequence shown here is derived from an EMBL/GenBank/DDBJ whole genome shotgun (WGS) entry which is preliminary data.</text>
</comment>
<dbReference type="Proteomes" id="UP000887013">
    <property type="component" value="Unassembled WGS sequence"/>
</dbReference>
<evidence type="ECO:0000313" key="2">
    <source>
        <dbReference type="Proteomes" id="UP000887013"/>
    </source>
</evidence>